<feature type="transmembrane region" description="Helical" evidence="1">
    <location>
        <begin position="140"/>
        <end position="158"/>
    </location>
</feature>
<proteinExistence type="predicted"/>
<accession>A0A1I5YD09</accession>
<evidence type="ECO:0000313" key="2">
    <source>
        <dbReference type="EMBL" id="SFQ42072.1"/>
    </source>
</evidence>
<dbReference type="AlphaFoldDB" id="A0A1I5YD09"/>
<gene>
    <name evidence="2" type="ORF">SAMN05518683_14016</name>
</gene>
<keyword evidence="1" id="KW-1133">Transmembrane helix</keyword>
<feature type="transmembrane region" description="Helical" evidence="1">
    <location>
        <begin position="196"/>
        <end position="215"/>
    </location>
</feature>
<organism evidence="2 3">
    <name type="scientific">Salibacterium halotolerans</name>
    <dbReference type="NCBI Taxonomy" id="1884432"/>
    <lineage>
        <taxon>Bacteria</taxon>
        <taxon>Bacillati</taxon>
        <taxon>Bacillota</taxon>
        <taxon>Bacilli</taxon>
        <taxon>Bacillales</taxon>
        <taxon>Bacillaceae</taxon>
    </lineage>
</organism>
<keyword evidence="3" id="KW-1185">Reference proteome</keyword>
<dbReference type="Proteomes" id="UP000198892">
    <property type="component" value="Unassembled WGS sequence"/>
</dbReference>
<keyword evidence="1" id="KW-0812">Transmembrane</keyword>
<feature type="transmembrane region" description="Helical" evidence="1">
    <location>
        <begin position="165"/>
        <end position="184"/>
    </location>
</feature>
<name>A0A1I5YD09_9BACI</name>
<feature type="transmembrane region" description="Helical" evidence="1">
    <location>
        <begin position="113"/>
        <end position="134"/>
    </location>
</feature>
<evidence type="ECO:0000313" key="3">
    <source>
        <dbReference type="Proteomes" id="UP000198892"/>
    </source>
</evidence>
<feature type="transmembrane region" description="Helical" evidence="1">
    <location>
        <begin position="85"/>
        <end position="101"/>
    </location>
</feature>
<dbReference type="STRING" id="1884432.SAMN05518683_14016"/>
<evidence type="ECO:0000256" key="1">
    <source>
        <dbReference type="SAM" id="Phobius"/>
    </source>
</evidence>
<feature type="transmembrane region" description="Helical" evidence="1">
    <location>
        <begin position="18"/>
        <end position="37"/>
    </location>
</feature>
<feature type="transmembrane region" description="Helical" evidence="1">
    <location>
        <begin position="44"/>
        <end position="65"/>
    </location>
</feature>
<dbReference type="EMBL" id="FOXD01000040">
    <property type="protein sequence ID" value="SFQ42072.1"/>
    <property type="molecule type" value="Genomic_DNA"/>
</dbReference>
<protein>
    <submittedName>
        <fullName evidence="2">Uncharacterized protein</fullName>
    </submittedName>
</protein>
<reference evidence="3" key="1">
    <citation type="submission" date="2016-10" db="EMBL/GenBank/DDBJ databases">
        <authorList>
            <person name="Varghese N."/>
            <person name="Submissions S."/>
        </authorList>
    </citation>
    <scope>NUCLEOTIDE SEQUENCE [LARGE SCALE GENOMIC DNA]</scope>
    <source>
        <strain evidence="3">S7</strain>
    </source>
</reference>
<sequence length="224" mass="25508">MIMPHALDIGPLLIQTEWIAAGAALLPAYIILFYVLFREEKKHYSPVLSNGFILFLLTYQGSTLLFHPSVALTDPLAMLAFPADWKGWLFSWVILLVFLFYSAKKQSLSFQKLLRLSAALYVLSFFLFGFLLRFTGFEPSTAFLFYMLLHVLGFWGMVLKIRLRALCIVLFFFSLSAGILNELYTLRTFFVYLPAWPFYITAAACLTGAAVTFFTKEADRSHGS</sequence>
<keyword evidence="1" id="KW-0472">Membrane</keyword>